<dbReference type="GO" id="GO:0071916">
    <property type="term" value="F:dipeptide transmembrane transporter activity"/>
    <property type="evidence" value="ECO:0007669"/>
    <property type="project" value="UniProtKB-ARBA"/>
</dbReference>
<feature type="transmembrane region" description="Helical" evidence="8">
    <location>
        <begin position="326"/>
        <end position="343"/>
    </location>
</feature>
<evidence type="ECO:0000256" key="4">
    <source>
        <dbReference type="ARBA" id="ARBA00022692"/>
    </source>
</evidence>
<evidence type="ECO:0000256" key="2">
    <source>
        <dbReference type="ARBA" id="ARBA00005982"/>
    </source>
</evidence>
<proteinExistence type="inferred from homology"/>
<comment type="subcellular location">
    <subcellularLocation>
        <location evidence="1 7">Membrane</location>
        <topology evidence="1 7">Multi-pass membrane protein</topology>
    </subcellularLocation>
</comment>
<dbReference type="InterPro" id="IPR018456">
    <property type="entry name" value="PTR2_symporter_CS"/>
</dbReference>
<dbReference type="GO" id="GO:0005886">
    <property type="term" value="C:plasma membrane"/>
    <property type="evidence" value="ECO:0007669"/>
    <property type="project" value="UniProtKB-ARBA"/>
</dbReference>
<dbReference type="PROSITE" id="PS01023">
    <property type="entry name" value="PTR2_2"/>
    <property type="match status" value="1"/>
</dbReference>
<evidence type="ECO:0000256" key="5">
    <source>
        <dbReference type="ARBA" id="ARBA00022989"/>
    </source>
</evidence>
<gene>
    <name evidence="9" type="ORF">DFH08DRAFT_910615</name>
</gene>
<dbReference type="SUPFAM" id="SSF103473">
    <property type="entry name" value="MFS general substrate transporter"/>
    <property type="match status" value="1"/>
</dbReference>
<evidence type="ECO:0000256" key="3">
    <source>
        <dbReference type="ARBA" id="ARBA00022448"/>
    </source>
</evidence>
<dbReference type="FunFam" id="1.20.1250.20:FF:000085">
    <property type="entry name" value="MFS peptide transporter Ptr2"/>
    <property type="match status" value="1"/>
</dbReference>
<evidence type="ECO:0000313" key="10">
    <source>
        <dbReference type="Proteomes" id="UP001218218"/>
    </source>
</evidence>
<evidence type="ECO:0000256" key="8">
    <source>
        <dbReference type="SAM" id="Phobius"/>
    </source>
</evidence>
<feature type="transmembrane region" description="Helical" evidence="8">
    <location>
        <begin position="487"/>
        <end position="507"/>
    </location>
</feature>
<dbReference type="InterPro" id="IPR000109">
    <property type="entry name" value="POT_fam"/>
</dbReference>
<feature type="transmembrane region" description="Helical" evidence="8">
    <location>
        <begin position="201"/>
        <end position="220"/>
    </location>
</feature>
<evidence type="ECO:0000313" key="9">
    <source>
        <dbReference type="EMBL" id="KAJ7364701.1"/>
    </source>
</evidence>
<organism evidence="9 10">
    <name type="scientific">Mycena albidolilacea</name>
    <dbReference type="NCBI Taxonomy" id="1033008"/>
    <lineage>
        <taxon>Eukaryota</taxon>
        <taxon>Fungi</taxon>
        <taxon>Dikarya</taxon>
        <taxon>Basidiomycota</taxon>
        <taxon>Agaricomycotina</taxon>
        <taxon>Agaricomycetes</taxon>
        <taxon>Agaricomycetidae</taxon>
        <taxon>Agaricales</taxon>
        <taxon>Marasmiineae</taxon>
        <taxon>Mycenaceae</taxon>
        <taxon>Mycena</taxon>
    </lineage>
</organism>
<feature type="transmembrane region" description="Helical" evidence="8">
    <location>
        <begin position="455"/>
        <end position="475"/>
    </location>
</feature>
<dbReference type="Proteomes" id="UP001218218">
    <property type="component" value="Unassembled WGS sequence"/>
</dbReference>
<evidence type="ECO:0000256" key="6">
    <source>
        <dbReference type="ARBA" id="ARBA00023136"/>
    </source>
</evidence>
<protein>
    <submittedName>
        <fullName evidence="9">Peptide transporter PTR2A</fullName>
    </submittedName>
</protein>
<feature type="transmembrane region" description="Helical" evidence="8">
    <location>
        <begin position="226"/>
        <end position="248"/>
    </location>
</feature>
<dbReference type="AlphaFoldDB" id="A0AAD7F1X6"/>
<keyword evidence="3 7" id="KW-0813">Transport</keyword>
<feature type="transmembrane region" description="Helical" evidence="8">
    <location>
        <begin position="115"/>
        <end position="138"/>
    </location>
</feature>
<dbReference type="Pfam" id="PF00854">
    <property type="entry name" value="PTR2"/>
    <property type="match status" value="1"/>
</dbReference>
<comment type="caution">
    <text evidence="9">The sequence shown here is derived from an EMBL/GenBank/DDBJ whole genome shotgun (WGS) entry which is preliminary data.</text>
</comment>
<keyword evidence="4 7" id="KW-0812">Transmembrane</keyword>
<dbReference type="PANTHER" id="PTHR11654">
    <property type="entry name" value="OLIGOPEPTIDE TRANSPORTER-RELATED"/>
    <property type="match status" value="1"/>
</dbReference>
<dbReference type="PROSITE" id="PS01022">
    <property type="entry name" value="PTR2_1"/>
    <property type="match status" value="1"/>
</dbReference>
<feature type="transmembrane region" description="Helical" evidence="8">
    <location>
        <begin position="144"/>
        <end position="166"/>
    </location>
</feature>
<sequence length="572" mass="62869">MNGESPSNLHEIDGIHDGLVRPTEEELATLRRVGDNIPWNAYLIAIVELAERFSVYAFSTNFIQYPLPVGSHTGPRRAGQHASTGITTSYQFWCNVTPFAGAYIADVYWGRFNTICVAVVIALLGHVILIVAAVPGIIEHPDTALLFFLFALVIMGLGTGLFKANISPLVAEQYKRTKPFVVTTSGGELVIVDPALTISRIYMYFYLMINLGSLLGQVLMTYSEKYVGFWLAYTLPTIAFLLCPIILIMGRKRYVRSPPTGSVLATFVRILRFACKGRWSINPLRTWRSLTAPDFWDAVQPSRIPPASRPSWMTFDDNYLNEVRRGLRACAVFAWFPIYWLTVNQLNSNLTSQAATLTTNGMPNDLLSNLDPLVLVFCIPFCDFFLYPALQRRRIRFTSLKRITLGFFVGSAAMVWAAVLQHNIYQTSPCGHAAATCTDTAGNPRVSPLNVWIQAPAYVLIALSEIFASITGFEYAFAKAPANMRSLVMALFMGTGAMSAVLSEGFLSDTHTGLAADPLLVWNYAVMGVLAGGGGCAFWLAVRQLDAREDEIDVSKAGGAVGDVDLEEAEGS</sequence>
<keyword evidence="5 8" id="KW-1133">Transmembrane helix</keyword>
<keyword evidence="10" id="KW-1185">Reference proteome</keyword>
<reference evidence="9" key="1">
    <citation type="submission" date="2023-03" db="EMBL/GenBank/DDBJ databases">
        <title>Massive genome expansion in bonnet fungi (Mycena s.s.) driven by repeated elements and novel gene families across ecological guilds.</title>
        <authorList>
            <consortium name="Lawrence Berkeley National Laboratory"/>
            <person name="Harder C.B."/>
            <person name="Miyauchi S."/>
            <person name="Viragh M."/>
            <person name="Kuo A."/>
            <person name="Thoen E."/>
            <person name="Andreopoulos B."/>
            <person name="Lu D."/>
            <person name="Skrede I."/>
            <person name="Drula E."/>
            <person name="Henrissat B."/>
            <person name="Morin E."/>
            <person name="Kohler A."/>
            <person name="Barry K."/>
            <person name="LaButti K."/>
            <person name="Morin E."/>
            <person name="Salamov A."/>
            <person name="Lipzen A."/>
            <person name="Mereny Z."/>
            <person name="Hegedus B."/>
            <person name="Baldrian P."/>
            <person name="Stursova M."/>
            <person name="Weitz H."/>
            <person name="Taylor A."/>
            <person name="Grigoriev I.V."/>
            <person name="Nagy L.G."/>
            <person name="Martin F."/>
            <person name="Kauserud H."/>
        </authorList>
    </citation>
    <scope>NUCLEOTIDE SEQUENCE</scope>
    <source>
        <strain evidence="9">CBHHK002</strain>
    </source>
</reference>
<evidence type="ECO:0000256" key="1">
    <source>
        <dbReference type="ARBA" id="ARBA00004141"/>
    </source>
</evidence>
<dbReference type="Gene3D" id="1.20.1250.20">
    <property type="entry name" value="MFS general substrate transporter like domains"/>
    <property type="match status" value="1"/>
</dbReference>
<name>A0AAD7F1X6_9AGAR</name>
<evidence type="ECO:0000256" key="7">
    <source>
        <dbReference type="RuleBase" id="RU003755"/>
    </source>
</evidence>
<feature type="transmembrane region" description="Helical" evidence="8">
    <location>
        <begin position="519"/>
        <end position="542"/>
    </location>
</feature>
<feature type="transmembrane region" description="Helical" evidence="8">
    <location>
        <begin position="372"/>
        <end position="390"/>
    </location>
</feature>
<dbReference type="InterPro" id="IPR036259">
    <property type="entry name" value="MFS_trans_sf"/>
</dbReference>
<feature type="transmembrane region" description="Helical" evidence="8">
    <location>
        <begin position="402"/>
        <end position="419"/>
    </location>
</feature>
<keyword evidence="6 8" id="KW-0472">Membrane</keyword>
<accession>A0AAD7F1X6</accession>
<dbReference type="EMBL" id="JARIHO010000003">
    <property type="protein sequence ID" value="KAJ7364701.1"/>
    <property type="molecule type" value="Genomic_DNA"/>
</dbReference>
<comment type="similarity">
    <text evidence="2 7">Belongs to the major facilitator superfamily. Proton-dependent oligopeptide transporter (POT/PTR) (TC 2.A.17) family.</text>
</comment>